<dbReference type="PANTHER" id="PTHR30194">
    <property type="entry name" value="CROSSOVER JUNCTION ENDODEOXYRIBONUCLEASE RUVC"/>
    <property type="match status" value="1"/>
</dbReference>
<dbReference type="GO" id="GO:0000287">
    <property type="term" value="F:magnesium ion binding"/>
    <property type="evidence" value="ECO:0007669"/>
    <property type="project" value="UniProtKB-UniRule"/>
</dbReference>
<keyword evidence="7 13" id="KW-0378">Hydrolase</keyword>
<reference evidence="14 15" key="1">
    <citation type="journal article" date="2015" name="Nature">
        <title>rRNA introns, odd ribosomes, and small enigmatic genomes across a large radiation of phyla.</title>
        <authorList>
            <person name="Brown C.T."/>
            <person name="Hug L.A."/>
            <person name="Thomas B.C."/>
            <person name="Sharon I."/>
            <person name="Castelle C.J."/>
            <person name="Singh A."/>
            <person name="Wilkins M.J."/>
            <person name="Williams K.H."/>
            <person name="Banfield J.F."/>
        </authorList>
    </citation>
    <scope>NUCLEOTIDE SEQUENCE [LARGE SCALE GENOMIC DNA]</scope>
</reference>
<evidence type="ECO:0000256" key="7">
    <source>
        <dbReference type="ARBA" id="ARBA00022801"/>
    </source>
</evidence>
<dbReference type="InterPro" id="IPR002176">
    <property type="entry name" value="X-over_junc_endoDNase_RuvC"/>
</dbReference>
<keyword evidence="8 13" id="KW-0460">Magnesium</keyword>
<gene>
    <name evidence="13" type="primary">ruvC</name>
    <name evidence="14" type="ORF">US19_C0008G0005</name>
</gene>
<comment type="subcellular location">
    <subcellularLocation>
        <location evidence="13">Cytoplasm</location>
    </subcellularLocation>
</comment>
<dbReference type="InterPro" id="IPR012337">
    <property type="entry name" value="RNaseH-like_sf"/>
</dbReference>
<keyword evidence="6 13" id="KW-0227">DNA damage</keyword>
<dbReference type="GO" id="GO:0008821">
    <property type="term" value="F:crossover junction DNA endonuclease activity"/>
    <property type="evidence" value="ECO:0007669"/>
    <property type="project" value="UniProtKB-UniRule"/>
</dbReference>
<feature type="binding site" evidence="13">
    <location>
        <position position="75"/>
    </location>
    <ligand>
        <name>Mg(2+)</name>
        <dbReference type="ChEBI" id="CHEBI:18420"/>
        <label>2</label>
    </ligand>
</feature>
<evidence type="ECO:0000256" key="4">
    <source>
        <dbReference type="ARBA" id="ARBA00022723"/>
    </source>
</evidence>
<dbReference type="GO" id="GO:0048476">
    <property type="term" value="C:Holliday junction resolvase complex"/>
    <property type="evidence" value="ECO:0007669"/>
    <property type="project" value="UniProtKB-UniRule"/>
</dbReference>
<keyword evidence="11 13" id="KW-0234">DNA repair</keyword>
<comment type="catalytic activity">
    <reaction evidence="12 13">
        <text>Endonucleolytic cleavage at a junction such as a reciprocal single-stranded crossover between two homologous DNA duplexes (Holliday junction).</text>
        <dbReference type="EC" id="3.1.21.10"/>
    </reaction>
</comment>
<dbReference type="SUPFAM" id="SSF53098">
    <property type="entry name" value="Ribonuclease H-like"/>
    <property type="match status" value="1"/>
</dbReference>
<evidence type="ECO:0000256" key="2">
    <source>
        <dbReference type="ARBA" id="ARBA00022490"/>
    </source>
</evidence>
<dbReference type="Pfam" id="PF02075">
    <property type="entry name" value="RuvC"/>
    <property type="match status" value="1"/>
</dbReference>
<keyword evidence="9 13" id="KW-0238">DNA-binding</keyword>
<keyword evidence="10 13" id="KW-0233">DNA recombination</keyword>
<dbReference type="Gene3D" id="3.30.420.10">
    <property type="entry name" value="Ribonuclease H-like superfamily/Ribonuclease H"/>
    <property type="match status" value="1"/>
</dbReference>
<accession>A0A0G0EXC3</accession>
<feature type="binding site" evidence="13">
    <location>
        <position position="7"/>
    </location>
    <ligand>
        <name>Mg(2+)</name>
        <dbReference type="ChEBI" id="CHEBI:18420"/>
        <label>1</label>
    </ligand>
</feature>
<evidence type="ECO:0000256" key="10">
    <source>
        <dbReference type="ARBA" id="ARBA00023172"/>
    </source>
</evidence>
<evidence type="ECO:0000313" key="14">
    <source>
        <dbReference type="EMBL" id="KKQ10162.1"/>
    </source>
</evidence>
<dbReference type="CDD" id="cd16962">
    <property type="entry name" value="RuvC"/>
    <property type="match status" value="1"/>
</dbReference>
<keyword evidence="5 13" id="KW-0255">Endonuclease</keyword>
<comment type="cofactor">
    <cofactor evidence="13">
        <name>Mg(2+)</name>
        <dbReference type="ChEBI" id="CHEBI:18420"/>
    </cofactor>
    <text evidence="13">Binds 2 Mg(2+) ion per subunit.</text>
</comment>
<dbReference type="GO" id="GO:0003677">
    <property type="term" value="F:DNA binding"/>
    <property type="evidence" value="ECO:0007669"/>
    <property type="project" value="UniProtKB-KW"/>
</dbReference>
<sequence>MKILGIDPGTASTGYGIITVPDDIMGKEFDYNIELIDYGFVQTPKDTLMEKRLVQLYSEMNSVIEKHKPDAIVIEMLFFGANTRTAISVGQARGVIMLCAGFHSVSITEYSGLTVKLMVAGAGRSDKKQVHEGVRNFLAKMKGEKAAELSRPMAGTKRKKSWDDNAVDAVAIAICHVLKLAAK</sequence>
<evidence type="ECO:0000256" key="6">
    <source>
        <dbReference type="ARBA" id="ARBA00022763"/>
    </source>
</evidence>
<dbReference type="EC" id="3.1.21.10" evidence="13"/>
<evidence type="ECO:0000256" key="5">
    <source>
        <dbReference type="ARBA" id="ARBA00022759"/>
    </source>
</evidence>
<keyword evidence="3 13" id="KW-0540">Nuclease</keyword>
<feature type="binding site" evidence="13">
    <location>
        <position position="164"/>
    </location>
    <ligand>
        <name>Mg(2+)</name>
        <dbReference type="ChEBI" id="CHEBI:18420"/>
        <label>1</label>
    </ligand>
</feature>
<comment type="subunit">
    <text evidence="13">Homodimer which binds Holliday junction (HJ) DNA. The HJ becomes 2-fold symmetrical on binding to RuvC with unstacked arms; it has a different conformation from HJ DNA in complex with RuvA. In the full resolvosome a probable DNA-RuvA(4)-RuvB(12)-RuvC(2) complex forms which resolves the HJ.</text>
</comment>
<evidence type="ECO:0000256" key="8">
    <source>
        <dbReference type="ARBA" id="ARBA00022842"/>
    </source>
</evidence>
<dbReference type="PANTHER" id="PTHR30194:SF3">
    <property type="entry name" value="CROSSOVER JUNCTION ENDODEOXYRIBONUCLEASE RUVC"/>
    <property type="match status" value="1"/>
</dbReference>
<proteinExistence type="inferred from homology"/>
<dbReference type="EMBL" id="LBSA01000008">
    <property type="protein sequence ID" value="KKQ10162.1"/>
    <property type="molecule type" value="Genomic_DNA"/>
</dbReference>
<evidence type="ECO:0000256" key="12">
    <source>
        <dbReference type="ARBA" id="ARBA00029354"/>
    </source>
</evidence>
<evidence type="ECO:0000313" key="15">
    <source>
        <dbReference type="Proteomes" id="UP000034492"/>
    </source>
</evidence>
<dbReference type="PRINTS" id="PR00696">
    <property type="entry name" value="RSOLVASERUVC"/>
</dbReference>
<feature type="active site" evidence="13">
    <location>
        <position position="7"/>
    </location>
</feature>
<dbReference type="GO" id="GO:0006310">
    <property type="term" value="P:DNA recombination"/>
    <property type="evidence" value="ECO:0007669"/>
    <property type="project" value="UniProtKB-UniRule"/>
</dbReference>
<dbReference type="GO" id="GO:0005737">
    <property type="term" value="C:cytoplasm"/>
    <property type="evidence" value="ECO:0007669"/>
    <property type="project" value="UniProtKB-SubCell"/>
</dbReference>
<name>A0A0G0EXC3_9BACT</name>
<comment type="similarity">
    <text evidence="1 13">Belongs to the RuvC family.</text>
</comment>
<comment type="caution">
    <text evidence="14">The sequence shown here is derived from an EMBL/GenBank/DDBJ whole genome shotgun (WGS) entry which is preliminary data.</text>
</comment>
<dbReference type="InterPro" id="IPR036397">
    <property type="entry name" value="RNaseH_sf"/>
</dbReference>
<dbReference type="AlphaFoldDB" id="A0A0G0EXC3"/>
<evidence type="ECO:0000256" key="3">
    <source>
        <dbReference type="ARBA" id="ARBA00022722"/>
    </source>
</evidence>
<keyword evidence="4 13" id="KW-0479">Metal-binding</keyword>
<evidence type="ECO:0000256" key="9">
    <source>
        <dbReference type="ARBA" id="ARBA00023125"/>
    </source>
</evidence>
<dbReference type="GO" id="GO:0006281">
    <property type="term" value="P:DNA repair"/>
    <property type="evidence" value="ECO:0007669"/>
    <property type="project" value="UniProtKB-UniRule"/>
</dbReference>
<feature type="active site" evidence="13">
    <location>
        <position position="164"/>
    </location>
</feature>
<evidence type="ECO:0000256" key="13">
    <source>
        <dbReference type="HAMAP-Rule" id="MF_00034"/>
    </source>
</evidence>
<feature type="active site" evidence="13">
    <location>
        <position position="75"/>
    </location>
</feature>
<evidence type="ECO:0000256" key="1">
    <source>
        <dbReference type="ARBA" id="ARBA00009518"/>
    </source>
</evidence>
<organism evidence="14 15">
    <name type="scientific">Candidatus Daviesbacteria bacterium GW2011_GWB1_36_5</name>
    <dbReference type="NCBI Taxonomy" id="1618426"/>
    <lineage>
        <taxon>Bacteria</taxon>
        <taxon>Candidatus Daviesiibacteriota</taxon>
    </lineage>
</organism>
<dbReference type="FunFam" id="3.30.420.10:FF:000002">
    <property type="entry name" value="Crossover junction endodeoxyribonuclease RuvC"/>
    <property type="match status" value="1"/>
</dbReference>
<evidence type="ECO:0000256" key="11">
    <source>
        <dbReference type="ARBA" id="ARBA00023204"/>
    </source>
</evidence>
<dbReference type="HAMAP" id="MF_00034">
    <property type="entry name" value="RuvC"/>
    <property type="match status" value="1"/>
</dbReference>
<protein>
    <recommendedName>
        <fullName evidence="13">Crossover junction endodeoxyribonuclease RuvC</fullName>
        <ecNumber evidence="13">3.1.21.10</ecNumber>
    </recommendedName>
    <alternativeName>
        <fullName evidence="13">Holliday junction nuclease RuvC</fullName>
    </alternativeName>
    <alternativeName>
        <fullName evidence="13">Holliday junction resolvase RuvC</fullName>
    </alternativeName>
</protein>
<keyword evidence="2 13" id="KW-0963">Cytoplasm</keyword>
<comment type="function">
    <text evidence="13">The RuvA-RuvB-RuvC complex processes Holliday junction (HJ) DNA during genetic recombination and DNA repair. Endonuclease that resolves HJ intermediates. Cleaves cruciform DNA by making single-stranded nicks across the HJ at symmetrical positions within the homologous arms, yielding a 5'-phosphate and a 3'-hydroxyl group; requires a central core of homology in the junction. The consensus cleavage sequence is 5'-(A/T)TT(C/G)-3'. Cleavage occurs on the 3'-side of the TT dinucleotide at the point of strand exchange. HJ branch migration catalyzed by RuvA-RuvB allows RuvC to scan DNA until it finds its consensus sequence, where it cleaves and resolves the cruciform DNA.</text>
</comment>
<dbReference type="PATRIC" id="fig|1618426.3.peg.339"/>
<dbReference type="Proteomes" id="UP000034492">
    <property type="component" value="Unassembled WGS sequence"/>
</dbReference>